<evidence type="ECO:0000313" key="2">
    <source>
        <dbReference type="Proteomes" id="UP000054359"/>
    </source>
</evidence>
<dbReference type="EMBL" id="KK113233">
    <property type="protein sequence ID" value="KFM59645.1"/>
    <property type="molecule type" value="Genomic_DNA"/>
</dbReference>
<dbReference type="Proteomes" id="UP000054359">
    <property type="component" value="Unassembled WGS sequence"/>
</dbReference>
<proteinExistence type="predicted"/>
<feature type="non-terminal residue" evidence="1">
    <location>
        <position position="46"/>
    </location>
</feature>
<name>A0A087T3F6_STEMI</name>
<dbReference type="AlphaFoldDB" id="A0A087T3F6"/>
<sequence length="46" mass="5319">MGGQRRMYLRIRCTNSGSERIRDPEPCVVLLFAMFGIRQGQFPCDL</sequence>
<accession>A0A087T3F6</accession>
<gene>
    <name evidence="1" type="ORF">X975_15760</name>
</gene>
<keyword evidence="2" id="KW-1185">Reference proteome</keyword>
<protein>
    <submittedName>
        <fullName evidence="1">Uncharacterized protein</fullName>
    </submittedName>
</protein>
<reference evidence="1 2" key="1">
    <citation type="submission" date="2013-11" db="EMBL/GenBank/DDBJ databases">
        <title>Genome sequencing of Stegodyphus mimosarum.</title>
        <authorList>
            <person name="Bechsgaard J."/>
        </authorList>
    </citation>
    <scope>NUCLEOTIDE SEQUENCE [LARGE SCALE GENOMIC DNA]</scope>
</reference>
<organism evidence="1 2">
    <name type="scientific">Stegodyphus mimosarum</name>
    <name type="common">African social velvet spider</name>
    <dbReference type="NCBI Taxonomy" id="407821"/>
    <lineage>
        <taxon>Eukaryota</taxon>
        <taxon>Metazoa</taxon>
        <taxon>Ecdysozoa</taxon>
        <taxon>Arthropoda</taxon>
        <taxon>Chelicerata</taxon>
        <taxon>Arachnida</taxon>
        <taxon>Araneae</taxon>
        <taxon>Araneomorphae</taxon>
        <taxon>Entelegynae</taxon>
        <taxon>Eresoidea</taxon>
        <taxon>Eresidae</taxon>
        <taxon>Stegodyphus</taxon>
    </lineage>
</organism>
<evidence type="ECO:0000313" key="1">
    <source>
        <dbReference type="EMBL" id="KFM59645.1"/>
    </source>
</evidence>